<evidence type="ECO:0000313" key="3">
    <source>
        <dbReference type="Proteomes" id="UP000813463"/>
    </source>
</evidence>
<proteinExistence type="predicted"/>
<feature type="signal peptide" evidence="2">
    <location>
        <begin position="1"/>
        <end position="24"/>
    </location>
</feature>
<dbReference type="KEGG" id="soe:110791470"/>
<protein>
    <submittedName>
        <fullName evidence="4">Glycine-rich cell wall structural protein</fullName>
    </submittedName>
</protein>
<reference evidence="4" key="2">
    <citation type="submission" date="2025-08" db="UniProtKB">
        <authorList>
            <consortium name="RefSeq"/>
        </authorList>
    </citation>
    <scope>IDENTIFICATION</scope>
    <source>
        <tissue evidence="4">Leaf</tissue>
    </source>
</reference>
<keyword evidence="2" id="KW-0732">Signal</keyword>
<gene>
    <name evidence="4" type="primary">LOC110791470</name>
</gene>
<keyword evidence="3" id="KW-1185">Reference proteome</keyword>
<dbReference type="PANTHER" id="PTHR37389">
    <property type="entry name" value="NODULIN-24"/>
    <property type="match status" value="1"/>
</dbReference>
<evidence type="ECO:0000313" key="4">
    <source>
        <dbReference type="RefSeq" id="XP_021851912.1"/>
    </source>
</evidence>
<organism evidence="3 4">
    <name type="scientific">Spinacia oleracea</name>
    <name type="common">Spinach</name>
    <dbReference type="NCBI Taxonomy" id="3562"/>
    <lineage>
        <taxon>Eukaryota</taxon>
        <taxon>Viridiplantae</taxon>
        <taxon>Streptophyta</taxon>
        <taxon>Embryophyta</taxon>
        <taxon>Tracheophyta</taxon>
        <taxon>Spermatophyta</taxon>
        <taxon>Magnoliopsida</taxon>
        <taxon>eudicotyledons</taxon>
        <taxon>Gunneridae</taxon>
        <taxon>Pentapetalae</taxon>
        <taxon>Caryophyllales</taxon>
        <taxon>Chenopodiaceae</taxon>
        <taxon>Chenopodioideae</taxon>
        <taxon>Anserineae</taxon>
        <taxon>Spinacia</taxon>
    </lineage>
</organism>
<dbReference type="OrthoDB" id="1113918at2759"/>
<feature type="compositionally biased region" description="Basic and acidic residues" evidence="1">
    <location>
        <begin position="36"/>
        <end position="50"/>
    </location>
</feature>
<dbReference type="Proteomes" id="UP000813463">
    <property type="component" value="Chromosome 2"/>
</dbReference>
<reference evidence="3" key="1">
    <citation type="journal article" date="2021" name="Nat. Commun.">
        <title>Genomic analyses provide insights into spinach domestication and the genetic basis of agronomic traits.</title>
        <authorList>
            <person name="Cai X."/>
            <person name="Sun X."/>
            <person name="Xu C."/>
            <person name="Sun H."/>
            <person name="Wang X."/>
            <person name="Ge C."/>
            <person name="Zhang Z."/>
            <person name="Wang Q."/>
            <person name="Fei Z."/>
            <person name="Jiao C."/>
            <person name="Wang Q."/>
        </authorList>
    </citation>
    <scope>NUCLEOTIDE SEQUENCE [LARGE SCALE GENOMIC DNA]</scope>
    <source>
        <strain evidence="3">cv. Varoflay</strain>
    </source>
</reference>
<feature type="compositionally biased region" description="Gly residues" evidence="1">
    <location>
        <begin position="55"/>
        <end position="75"/>
    </location>
</feature>
<evidence type="ECO:0000256" key="1">
    <source>
        <dbReference type="SAM" id="MobiDB-lite"/>
    </source>
</evidence>
<accession>A0A9R0IMR9</accession>
<dbReference type="PANTHER" id="PTHR37389:SF16">
    <property type="entry name" value="GLYCINE-RICH CELL WALL STRUCTURAL PROTEIN"/>
    <property type="match status" value="1"/>
</dbReference>
<dbReference type="GeneID" id="110791470"/>
<sequence length="186" mass="18339">MVSKVVLLLCLLAIVLFISSEVAAKDSTQTSTTSQDIKDKKVDTEIEDAKHRRFPGGGYGGGYPRRGYPGRGYGRGNPGGGYPGGGYGGNPGGGYPGGGYGGNPGGGYGGNPGGGYPGGGYGGNPGGGYGGYPGGGRGGGGYGGGGGPGEECNNGCCYRGYNGCSRCCDYAGQAVQTHFHNKPLSP</sequence>
<feature type="chain" id="PRO_5040233796" evidence="2">
    <location>
        <begin position="25"/>
        <end position="186"/>
    </location>
</feature>
<name>A0A9R0IMR9_SPIOL</name>
<dbReference type="RefSeq" id="XP_021851912.1">
    <property type="nucleotide sequence ID" value="XM_021996220.2"/>
</dbReference>
<feature type="region of interest" description="Disordered" evidence="1">
    <location>
        <begin position="25"/>
        <end position="75"/>
    </location>
</feature>
<dbReference type="InterPro" id="IPR010800">
    <property type="entry name" value="GRP"/>
</dbReference>
<dbReference type="AlphaFoldDB" id="A0A9R0IMR9"/>
<evidence type="ECO:0000256" key="2">
    <source>
        <dbReference type="SAM" id="SignalP"/>
    </source>
</evidence>